<gene>
    <name evidence="4" type="ORF">CYY_003588</name>
</gene>
<organism evidence="4 5">
    <name type="scientific">Polysphondylium violaceum</name>
    <dbReference type="NCBI Taxonomy" id="133409"/>
    <lineage>
        <taxon>Eukaryota</taxon>
        <taxon>Amoebozoa</taxon>
        <taxon>Evosea</taxon>
        <taxon>Eumycetozoa</taxon>
        <taxon>Dictyostelia</taxon>
        <taxon>Dictyosteliales</taxon>
        <taxon>Dictyosteliaceae</taxon>
        <taxon>Polysphondylium</taxon>
    </lineage>
</organism>
<dbReference type="EMBL" id="AJWJ01000114">
    <property type="protein sequence ID" value="KAF2075111.1"/>
    <property type="molecule type" value="Genomic_DNA"/>
</dbReference>
<dbReference type="OrthoDB" id="22739at2759"/>
<feature type="domain" description="SWIM-type" evidence="3">
    <location>
        <begin position="51"/>
        <end position="85"/>
    </location>
</feature>
<name>A0A8J4PWS6_9MYCE</name>
<sequence>MTRIYNTLKDLTLRECETISDSRHDTYGEPRFIKLGFTYVEAKMRGTLGTYKIQIYLQNGRLHTSCTCPVGGSCKHIREVAIAMHERLKDIKISRYTQERAYKESLQKLSRDQLIKLMVEEFREDNVDEDEDEDDDDDELVDDEESEHSADSDENYHDPDEETDSSDEDPCSLEESEEESVTKKRKRSY</sequence>
<dbReference type="PROSITE" id="PS50966">
    <property type="entry name" value="ZF_SWIM"/>
    <property type="match status" value="1"/>
</dbReference>
<feature type="compositionally biased region" description="Acidic residues" evidence="2">
    <location>
        <begin position="126"/>
        <end position="146"/>
    </location>
</feature>
<evidence type="ECO:0000259" key="3">
    <source>
        <dbReference type="PROSITE" id="PS50966"/>
    </source>
</evidence>
<dbReference type="AlphaFoldDB" id="A0A8J4PWS6"/>
<reference evidence="4" key="1">
    <citation type="submission" date="2020-01" db="EMBL/GenBank/DDBJ databases">
        <title>Development of genomics and gene disruption for Polysphondylium violaceum indicates a role for the polyketide synthase stlB in stalk morphogenesis.</title>
        <authorList>
            <person name="Narita B."/>
            <person name="Kawabe Y."/>
            <person name="Kin K."/>
            <person name="Saito T."/>
            <person name="Gibbs R."/>
            <person name="Kuspa A."/>
            <person name="Muzny D."/>
            <person name="Queller D."/>
            <person name="Richards S."/>
            <person name="Strassman J."/>
            <person name="Sucgang R."/>
            <person name="Worley K."/>
            <person name="Schaap P."/>
        </authorList>
    </citation>
    <scope>NUCLEOTIDE SEQUENCE</scope>
    <source>
        <strain evidence="4">QSvi11</strain>
    </source>
</reference>
<evidence type="ECO:0000256" key="2">
    <source>
        <dbReference type="SAM" id="MobiDB-lite"/>
    </source>
</evidence>
<accession>A0A8J4PWS6</accession>
<keyword evidence="1" id="KW-0862">Zinc</keyword>
<evidence type="ECO:0000313" key="4">
    <source>
        <dbReference type="EMBL" id="KAF2075111.1"/>
    </source>
</evidence>
<feature type="compositionally biased region" description="Acidic residues" evidence="2">
    <location>
        <begin position="159"/>
        <end position="179"/>
    </location>
</feature>
<dbReference type="InterPro" id="IPR007527">
    <property type="entry name" value="Znf_SWIM"/>
</dbReference>
<dbReference type="GO" id="GO:0008270">
    <property type="term" value="F:zinc ion binding"/>
    <property type="evidence" value="ECO:0007669"/>
    <property type="project" value="UniProtKB-KW"/>
</dbReference>
<keyword evidence="5" id="KW-1185">Reference proteome</keyword>
<keyword evidence="1" id="KW-0863">Zinc-finger</keyword>
<evidence type="ECO:0000313" key="5">
    <source>
        <dbReference type="Proteomes" id="UP000695562"/>
    </source>
</evidence>
<feature type="region of interest" description="Disordered" evidence="2">
    <location>
        <begin position="122"/>
        <end position="189"/>
    </location>
</feature>
<dbReference type="Proteomes" id="UP000695562">
    <property type="component" value="Unassembled WGS sequence"/>
</dbReference>
<evidence type="ECO:0000256" key="1">
    <source>
        <dbReference type="PROSITE-ProRule" id="PRU00325"/>
    </source>
</evidence>
<feature type="compositionally biased region" description="Basic and acidic residues" evidence="2">
    <location>
        <begin position="147"/>
        <end position="158"/>
    </location>
</feature>
<protein>
    <recommendedName>
        <fullName evidence="3">SWIM-type domain-containing protein</fullName>
    </recommendedName>
</protein>
<comment type="caution">
    <text evidence="4">The sequence shown here is derived from an EMBL/GenBank/DDBJ whole genome shotgun (WGS) entry which is preliminary data.</text>
</comment>
<keyword evidence="1" id="KW-0479">Metal-binding</keyword>
<proteinExistence type="predicted"/>